<accession>B4D236</accession>
<proteinExistence type="predicted"/>
<dbReference type="InterPro" id="IPR039564">
    <property type="entry name" value="Peptidase_C39-like"/>
</dbReference>
<dbReference type="STRING" id="497964.CfE428DRAFT_2961"/>
<dbReference type="Proteomes" id="UP000005824">
    <property type="component" value="Unassembled WGS sequence"/>
</dbReference>
<sequence length="440" mass="48679" precursor="true">MIRLLFVAAVVATLVASAFGESLDSLFATDNLWTMKQEDFMQAAKKYGYLWTSKARDSARATFLYGADGHTARTSDEALSVFGLPVVESVARFDGDKLDGISILFYGRGDVGNLTEERFDRLVHIVVDKINAATHTPFKVRGNDAANAVHADGLIWTTDKAHYLLEYSKSRAVAASNTPFRAEFVRLDVSAPVKKVSMLASATNLQRARFSGLAHVKRNGNGDVWLGDVPMVDQGEKGYCVVAATERVMRYYGDSVDENELAQVAGTTATGTSAESMLDALKKLGARLKLRVKEVEKFDAKEMLTLMVDYNRAAKKDHKPLLPEPTYNIDVEAIYRRMDPDVLREARVKNQTGLHRFVQAVQAHVDQGVPLLWTVMLGKVPEPGIPQNAGGHMRLIIGYNTFKDEILFSDSWGPGHELKRMKAEDAWTMTTGTMSIEPLN</sequence>
<comment type="caution">
    <text evidence="3">The sequence shown here is derived from an EMBL/GenBank/DDBJ whole genome shotgun (WGS) entry which is preliminary data.</text>
</comment>
<dbReference type="AlphaFoldDB" id="B4D236"/>
<gene>
    <name evidence="3" type="ORF">CfE428DRAFT_2961</name>
</gene>
<dbReference type="eggNOG" id="COG3271">
    <property type="taxonomic scope" value="Bacteria"/>
</dbReference>
<dbReference type="RefSeq" id="WP_006980286.1">
    <property type="nucleotide sequence ID" value="NZ_ABVL01000008.1"/>
</dbReference>
<reference evidence="3 4" key="1">
    <citation type="journal article" date="2011" name="J. Bacteriol.">
        <title>Genome sequence of Chthoniobacter flavus Ellin428, an aerobic heterotrophic soil bacterium.</title>
        <authorList>
            <person name="Kant R."/>
            <person name="van Passel M.W."/>
            <person name="Palva A."/>
            <person name="Lucas S."/>
            <person name="Lapidus A."/>
            <person name="Glavina Del Rio T."/>
            <person name="Dalin E."/>
            <person name="Tice H."/>
            <person name="Bruce D."/>
            <person name="Goodwin L."/>
            <person name="Pitluck S."/>
            <person name="Larimer F.W."/>
            <person name="Land M.L."/>
            <person name="Hauser L."/>
            <person name="Sangwan P."/>
            <person name="de Vos W.M."/>
            <person name="Janssen P.H."/>
            <person name="Smidt H."/>
        </authorList>
    </citation>
    <scope>NUCLEOTIDE SEQUENCE [LARGE SCALE GENOMIC DNA]</scope>
    <source>
        <strain evidence="3 4">Ellin428</strain>
    </source>
</reference>
<evidence type="ECO:0000313" key="4">
    <source>
        <dbReference type="Proteomes" id="UP000005824"/>
    </source>
</evidence>
<name>B4D236_9BACT</name>
<dbReference type="InParanoid" id="B4D236"/>
<dbReference type="Gene3D" id="3.90.70.10">
    <property type="entry name" value="Cysteine proteinases"/>
    <property type="match status" value="1"/>
</dbReference>
<feature type="domain" description="Peptidase C39-like" evidence="2">
    <location>
        <begin position="228"/>
        <end position="412"/>
    </location>
</feature>
<organism evidence="3 4">
    <name type="scientific">Chthoniobacter flavus Ellin428</name>
    <dbReference type="NCBI Taxonomy" id="497964"/>
    <lineage>
        <taxon>Bacteria</taxon>
        <taxon>Pseudomonadati</taxon>
        <taxon>Verrucomicrobiota</taxon>
        <taxon>Spartobacteria</taxon>
        <taxon>Chthoniobacterales</taxon>
        <taxon>Chthoniobacteraceae</taxon>
        <taxon>Chthoniobacter</taxon>
    </lineage>
</organism>
<feature type="signal peptide" evidence="1">
    <location>
        <begin position="1"/>
        <end position="18"/>
    </location>
</feature>
<dbReference type="Pfam" id="PF13529">
    <property type="entry name" value="Peptidase_C39_2"/>
    <property type="match status" value="1"/>
</dbReference>
<evidence type="ECO:0000256" key="1">
    <source>
        <dbReference type="SAM" id="SignalP"/>
    </source>
</evidence>
<feature type="chain" id="PRO_5002800354" description="Peptidase C39-like domain-containing protein" evidence="1">
    <location>
        <begin position="19"/>
        <end position="440"/>
    </location>
</feature>
<dbReference type="EMBL" id="ABVL01000008">
    <property type="protein sequence ID" value="EDY19276.1"/>
    <property type="molecule type" value="Genomic_DNA"/>
</dbReference>
<evidence type="ECO:0000259" key="2">
    <source>
        <dbReference type="Pfam" id="PF13529"/>
    </source>
</evidence>
<evidence type="ECO:0000313" key="3">
    <source>
        <dbReference type="EMBL" id="EDY19276.1"/>
    </source>
</evidence>
<keyword evidence="1" id="KW-0732">Signal</keyword>
<keyword evidence="4" id="KW-1185">Reference proteome</keyword>
<protein>
    <recommendedName>
        <fullName evidence="2">Peptidase C39-like domain-containing protein</fullName>
    </recommendedName>
</protein>